<keyword evidence="4" id="KW-1185">Reference proteome</keyword>
<evidence type="ECO:0000313" key="4">
    <source>
        <dbReference type="Proteomes" id="UP000516305"/>
    </source>
</evidence>
<evidence type="ECO:0000259" key="2">
    <source>
        <dbReference type="PROSITE" id="PS51704"/>
    </source>
</evidence>
<dbReference type="GO" id="GO:0006580">
    <property type="term" value="P:ethanolamine metabolic process"/>
    <property type="evidence" value="ECO:0007669"/>
    <property type="project" value="TreeGrafter"/>
</dbReference>
<dbReference type="PROSITE" id="PS51257">
    <property type="entry name" value="PROKAR_LIPOPROTEIN"/>
    <property type="match status" value="1"/>
</dbReference>
<dbReference type="Pfam" id="PF16387">
    <property type="entry name" value="DUF4996"/>
    <property type="match status" value="1"/>
</dbReference>
<proteinExistence type="predicted"/>
<dbReference type="GO" id="GO:0005886">
    <property type="term" value="C:plasma membrane"/>
    <property type="evidence" value="ECO:0007669"/>
    <property type="project" value="TreeGrafter"/>
</dbReference>
<dbReference type="InterPro" id="IPR030395">
    <property type="entry name" value="GP_PDE_dom"/>
</dbReference>
<evidence type="ECO:0000313" key="3">
    <source>
        <dbReference type="EMBL" id="QNR25241.1"/>
    </source>
</evidence>
<feature type="chain" id="PRO_5029023041" evidence="1">
    <location>
        <begin position="21"/>
        <end position="318"/>
    </location>
</feature>
<dbReference type="InterPro" id="IPR032160">
    <property type="entry name" value="DUF4996"/>
</dbReference>
<accession>A0A7H0VHP3</accession>
<dbReference type="Gene3D" id="3.20.20.190">
    <property type="entry name" value="Phosphatidylinositol (PI) phosphodiesterase"/>
    <property type="match status" value="1"/>
</dbReference>
<name>A0A7H0VHP3_9FLAO</name>
<dbReference type="EMBL" id="CP060139">
    <property type="protein sequence ID" value="QNR25241.1"/>
    <property type="molecule type" value="Genomic_DNA"/>
</dbReference>
<dbReference type="GO" id="GO:0070291">
    <property type="term" value="P:N-acylethanolamine metabolic process"/>
    <property type="evidence" value="ECO:0007669"/>
    <property type="project" value="TreeGrafter"/>
</dbReference>
<dbReference type="SUPFAM" id="SSF51695">
    <property type="entry name" value="PLC-like phosphodiesterases"/>
    <property type="match status" value="1"/>
</dbReference>
<dbReference type="PANTHER" id="PTHR46320:SF1">
    <property type="entry name" value="GLYCEROPHOSPHODIESTER PHOSPHODIESTERASE 1"/>
    <property type="match status" value="1"/>
</dbReference>
<sequence>MMKKNTILLGAALLLAACQEAPKTEATANESQAKVENVADQHQTIDELIANLEDSKNKEIIVVAHRGDWRNAPENSLQAIQNCIDMGVDMVEIDVRETKDGHLVLMHDQTIDRTTTGKGKVSDWTLDSLQGLFLKDGLGVATPHKIPTLEQALELSKDKILLNLDKSYSIFDKCYALLEKTGTQKQVVIKGNISRQEVEAEFGEYLDKVYFMPIVRLFEPGHKAKVEDYLQHHLPVAFEFTAPQDTIAFIKNFAEIRAQGAGVWVNSLWPHHNGGHDDEQAAMDPSVYDWFIENDIDMIQTDRPQLLLNYLRSKGLHR</sequence>
<dbReference type="InterPro" id="IPR017946">
    <property type="entry name" value="PLC-like_Pdiesterase_TIM-brl"/>
</dbReference>
<reference evidence="3 4" key="1">
    <citation type="submission" date="2020-08" db="EMBL/GenBank/DDBJ databases">
        <title>Croceimicrobium hydrocarbonivorans gen. nov., sp. nov., a novel marine bacterium isolated from a bacterial consortium that degrades polyethylene terephthalate.</title>
        <authorList>
            <person name="Liu R."/>
        </authorList>
    </citation>
    <scope>NUCLEOTIDE SEQUENCE [LARGE SCALE GENOMIC DNA]</scope>
    <source>
        <strain evidence="3 4">A20-9</strain>
    </source>
</reference>
<feature type="signal peptide" evidence="1">
    <location>
        <begin position="1"/>
        <end position="20"/>
    </location>
</feature>
<protein>
    <submittedName>
        <fullName evidence="3">Glycerophosphodiester phosphodiesterase family protein</fullName>
    </submittedName>
</protein>
<evidence type="ECO:0000256" key="1">
    <source>
        <dbReference type="SAM" id="SignalP"/>
    </source>
</evidence>
<organism evidence="3 4">
    <name type="scientific">Croceimicrobium hydrocarbonivorans</name>
    <dbReference type="NCBI Taxonomy" id="2761580"/>
    <lineage>
        <taxon>Bacteria</taxon>
        <taxon>Pseudomonadati</taxon>
        <taxon>Bacteroidota</taxon>
        <taxon>Flavobacteriia</taxon>
        <taxon>Flavobacteriales</taxon>
        <taxon>Owenweeksiaceae</taxon>
        <taxon>Croceimicrobium</taxon>
    </lineage>
</organism>
<dbReference type="CDD" id="cd08566">
    <property type="entry name" value="GDPD_AtGDE_like"/>
    <property type="match status" value="1"/>
</dbReference>
<dbReference type="PANTHER" id="PTHR46320">
    <property type="entry name" value="GLYCEROPHOSPHODIESTER PHOSPHODIESTERASE 1"/>
    <property type="match status" value="1"/>
</dbReference>
<dbReference type="GO" id="GO:0006644">
    <property type="term" value="P:phospholipid metabolic process"/>
    <property type="evidence" value="ECO:0007669"/>
    <property type="project" value="TreeGrafter"/>
</dbReference>
<dbReference type="Pfam" id="PF03009">
    <property type="entry name" value="GDPD"/>
    <property type="match status" value="1"/>
</dbReference>
<dbReference type="AlphaFoldDB" id="A0A7H0VHP3"/>
<dbReference type="GO" id="GO:0008889">
    <property type="term" value="F:glycerophosphodiester phosphodiesterase activity"/>
    <property type="evidence" value="ECO:0007669"/>
    <property type="project" value="TreeGrafter"/>
</dbReference>
<dbReference type="RefSeq" id="WP_210759768.1">
    <property type="nucleotide sequence ID" value="NZ_CP060139.1"/>
</dbReference>
<keyword evidence="1" id="KW-0732">Signal</keyword>
<gene>
    <name evidence="3" type="ORF">H4K34_05220</name>
</gene>
<feature type="domain" description="GP-PDE" evidence="2">
    <location>
        <begin position="60"/>
        <end position="318"/>
    </location>
</feature>
<dbReference type="KEGG" id="chyd:H4K34_05220"/>
<dbReference type="Proteomes" id="UP000516305">
    <property type="component" value="Chromosome"/>
</dbReference>
<dbReference type="PROSITE" id="PS51704">
    <property type="entry name" value="GP_PDE"/>
    <property type="match status" value="1"/>
</dbReference>